<dbReference type="Proteomes" id="UP001596395">
    <property type="component" value="Unassembled WGS sequence"/>
</dbReference>
<accession>A0ABD5VEM0</accession>
<feature type="region of interest" description="Disordered" evidence="1">
    <location>
        <begin position="1"/>
        <end position="39"/>
    </location>
</feature>
<dbReference type="RefSeq" id="WP_336349586.1">
    <property type="nucleotide sequence ID" value="NZ_JAZAQL010000001.1"/>
</dbReference>
<name>A0ABD5VEM0_9EURY</name>
<evidence type="ECO:0000313" key="3">
    <source>
        <dbReference type="Proteomes" id="UP001596395"/>
    </source>
</evidence>
<evidence type="ECO:0000256" key="1">
    <source>
        <dbReference type="SAM" id="MobiDB-lite"/>
    </source>
</evidence>
<gene>
    <name evidence="2" type="ORF">ACFQGB_07085</name>
</gene>
<organism evidence="2 3">
    <name type="scientific">Halorubellus litoreus</name>
    <dbReference type="NCBI Taxonomy" id="755308"/>
    <lineage>
        <taxon>Archaea</taxon>
        <taxon>Methanobacteriati</taxon>
        <taxon>Methanobacteriota</taxon>
        <taxon>Stenosarchaea group</taxon>
        <taxon>Halobacteria</taxon>
        <taxon>Halobacteriales</taxon>
        <taxon>Halorubellaceae</taxon>
        <taxon>Halorubellus</taxon>
    </lineage>
</organism>
<dbReference type="EMBL" id="JBHSXN010000001">
    <property type="protein sequence ID" value="MFC6952625.1"/>
    <property type="molecule type" value="Genomic_DNA"/>
</dbReference>
<sequence>MADNKRGREKQADDADRQQRERDVETAMERGDEPEPPVDERDLAELETELEGVAFPATGRDVVAAVGDREVRAADDTYTVKQLVPETDVETFDSPTAVRERVQRPTVAGAMKRVVEAAATLDDPEFPESKREGYLRTFLALEDIDADDDDEGIRLIADWIVDRVHEKAALPGSRDVRREAAKHCRKRGYAVRDDEWLGV</sequence>
<dbReference type="AlphaFoldDB" id="A0ABD5VEM0"/>
<dbReference type="InterPro" id="IPR043899">
    <property type="entry name" value="DUF5789"/>
</dbReference>
<proteinExistence type="predicted"/>
<evidence type="ECO:0000313" key="2">
    <source>
        <dbReference type="EMBL" id="MFC6952625.1"/>
    </source>
</evidence>
<reference evidence="2 3" key="1">
    <citation type="journal article" date="2019" name="Int. J. Syst. Evol. Microbiol.">
        <title>The Global Catalogue of Microorganisms (GCM) 10K type strain sequencing project: providing services to taxonomists for standard genome sequencing and annotation.</title>
        <authorList>
            <consortium name="The Broad Institute Genomics Platform"/>
            <consortium name="The Broad Institute Genome Sequencing Center for Infectious Disease"/>
            <person name="Wu L."/>
            <person name="Ma J."/>
        </authorList>
    </citation>
    <scope>NUCLEOTIDE SEQUENCE [LARGE SCALE GENOMIC DNA]</scope>
    <source>
        <strain evidence="2 3">GX26</strain>
    </source>
</reference>
<dbReference type="Pfam" id="PF19102">
    <property type="entry name" value="DUF5789"/>
    <property type="match status" value="1"/>
</dbReference>
<keyword evidence="3" id="KW-1185">Reference proteome</keyword>
<comment type="caution">
    <text evidence="2">The sequence shown here is derived from an EMBL/GenBank/DDBJ whole genome shotgun (WGS) entry which is preliminary data.</text>
</comment>
<protein>
    <submittedName>
        <fullName evidence="2">Uncharacterized protein</fullName>
    </submittedName>
</protein>